<evidence type="ECO:0000256" key="3">
    <source>
        <dbReference type="ARBA" id="ARBA00022989"/>
    </source>
</evidence>
<comment type="catalytic activity">
    <reaction evidence="5">
        <text>a quinone + NADH + 5 H(+)(in) = a quinol + NAD(+) + 4 H(+)(out)</text>
        <dbReference type="Rhea" id="RHEA:57888"/>
        <dbReference type="ChEBI" id="CHEBI:15378"/>
        <dbReference type="ChEBI" id="CHEBI:24646"/>
        <dbReference type="ChEBI" id="CHEBI:57540"/>
        <dbReference type="ChEBI" id="CHEBI:57945"/>
        <dbReference type="ChEBI" id="CHEBI:132124"/>
    </reaction>
</comment>
<feature type="domain" description="NADH:quinone oxidoreductase/Mrp antiporter transmembrane" evidence="7">
    <location>
        <begin position="148"/>
        <end position="310"/>
    </location>
</feature>
<comment type="similarity">
    <text evidence="5">Belongs to the complex I subunit 2 family.</text>
</comment>
<keyword evidence="5" id="KW-1278">Translocase</keyword>
<gene>
    <name evidence="5" type="primary">nuoN</name>
    <name evidence="8" type="ORF">C5Y83_02490</name>
</gene>
<keyword evidence="5" id="KW-0813">Transport</keyword>
<keyword evidence="5" id="KW-0520">NAD</keyword>
<dbReference type="Pfam" id="PF00361">
    <property type="entry name" value="Proton_antipo_M"/>
    <property type="match status" value="2"/>
</dbReference>
<dbReference type="GO" id="GO:0048038">
    <property type="term" value="F:quinone binding"/>
    <property type="evidence" value="ECO:0007669"/>
    <property type="project" value="UniProtKB-KW"/>
</dbReference>
<proteinExistence type="inferred from homology"/>
<feature type="transmembrane region" description="Helical" evidence="5">
    <location>
        <begin position="14"/>
        <end position="36"/>
    </location>
</feature>
<dbReference type="Proteomes" id="UP000238322">
    <property type="component" value="Unassembled WGS sequence"/>
</dbReference>
<feature type="domain" description="NADH:quinone oxidoreductase/Mrp antiporter transmembrane" evidence="7">
    <location>
        <begin position="336"/>
        <end position="485"/>
    </location>
</feature>
<evidence type="ECO:0000313" key="8">
    <source>
        <dbReference type="EMBL" id="PQO39633.1"/>
    </source>
</evidence>
<dbReference type="EC" id="7.1.1.-" evidence="5"/>
<feature type="transmembrane region" description="Helical" evidence="5">
    <location>
        <begin position="537"/>
        <end position="560"/>
    </location>
</feature>
<feature type="transmembrane region" description="Helical" evidence="5">
    <location>
        <begin position="97"/>
        <end position="117"/>
    </location>
</feature>
<accession>A0A2S8G5D7</accession>
<evidence type="ECO:0000313" key="9">
    <source>
        <dbReference type="Proteomes" id="UP000238322"/>
    </source>
</evidence>
<feature type="transmembrane region" description="Helical" evidence="5">
    <location>
        <begin position="48"/>
        <end position="68"/>
    </location>
</feature>
<dbReference type="OrthoDB" id="9807568at2"/>
<protein>
    <recommendedName>
        <fullName evidence="5">NADH-quinone oxidoreductase subunit N</fullName>
        <ecNumber evidence="5">7.1.1.-</ecNumber>
    </recommendedName>
    <alternativeName>
        <fullName evidence="5">NADH dehydrogenase I subunit N</fullName>
    </alternativeName>
    <alternativeName>
        <fullName evidence="5">NDH-1 subunit N</fullName>
    </alternativeName>
</protein>
<dbReference type="AlphaFoldDB" id="A0A2S8G5D7"/>
<feature type="transmembrane region" description="Helical" evidence="5">
    <location>
        <begin position="339"/>
        <end position="361"/>
    </location>
</feature>
<feature type="transmembrane region" description="Helical" evidence="5">
    <location>
        <begin position="129"/>
        <end position="146"/>
    </location>
</feature>
<dbReference type="GO" id="GO:0050136">
    <property type="term" value="F:NADH dehydrogenase (quinone) (non-electrogenic) activity"/>
    <property type="evidence" value="ECO:0007669"/>
    <property type="project" value="UniProtKB-UniRule"/>
</dbReference>
<comment type="subunit">
    <text evidence="5">NDH-1 is composed of 14 different subunits. Subunits NuoA, H, J, K, L, M, N constitute the membrane sector of the complex.</text>
</comment>
<feature type="transmembrane region" description="Helical" evidence="5">
    <location>
        <begin position="489"/>
        <end position="509"/>
    </location>
</feature>
<evidence type="ECO:0000256" key="4">
    <source>
        <dbReference type="ARBA" id="ARBA00023136"/>
    </source>
</evidence>
<organism evidence="8 9">
    <name type="scientific">Blastopirellula marina</name>
    <dbReference type="NCBI Taxonomy" id="124"/>
    <lineage>
        <taxon>Bacteria</taxon>
        <taxon>Pseudomonadati</taxon>
        <taxon>Planctomycetota</taxon>
        <taxon>Planctomycetia</taxon>
        <taxon>Pirellulales</taxon>
        <taxon>Pirellulaceae</taxon>
        <taxon>Blastopirellula</taxon>
    </lineage>
</organism>
<dbReference type="HAMAP" id="MF_00445">
    <property type="entry name" value="NDH1_NuoN_1"/>
    <property type="match status" value="1"/>
</dbReference>
<evidence type="ECO:0000259" key="7">
    <source>
        <dbReference type="Pfam" id="PF00361"/>
    </source>
</evidence>
<comment type="subcellular location">
    <subcellularLocation>
        <location evidence="5">Cell membrane</location>
        <topology evidence="5">Multi-pass membrane protein</topology>
    </subcellularLocation>
    <subcellularLocation>
        <location evidence="1">Endomembrane system</location>
        <topology evidence="1">Multi-pass membrane protein</topology>
    </subcellularLocation>
    <subcellularLocation>
        <location evidence="6">Membrane</location>
        <topology evidence="6">Multi-pass membrane protein</topology>
    </subcellularLocation>
</comment>
<keyword evidence="5" id="KW-0874">Quinone</keyword>
<comment type="function">
    <text evidence="5">NDH-1 shuttles electrons from NADH, via FMN and iron-sulfur (Fe-S) centers, to quinones in the respiratory chain. The immediate electron acceptor for the enzyme in this species is believed to be ubiquinone. Couples the redox reaction to proton translocation (for every two electrons transferred, four hydrogen ions are translocated across the cytoplasmic membrane), and thus conserves the redox energy in a proton gradient.</text>
</comment>
<dbReference type="GO" id="GO:0012505">
    <property type="term" value="C:endomembrane system"/>
    <property type="evidence" value="ECO:0007669"/>
    <property type="project" value="UniProtKB-SubCell"/>
</dbReference>
<keyword evidence="5" id="KW-0830">Ubiquinone</keyword>
<feature type="transmembrane region" description="Helical" evidence="5">
    <location>
        <begin position="403"/>
        <end position="426"/>
    </location>
</feature>
<evidence type="ECO:0000256" key="6">
    <source>
        <dbReference type="RuleBase" id="RU000320"/>
    </source>
</evidence>
<dbReference type="GO" id="GO:0008137">
    <property type="term" value="F:NADH dehydrogenase (ubiquinone) activity"/>
    <property type="evidence" value="ECO:0007669"/>
    <property type="project" value="InterPro"/>
</dbReference>
<feature type="transmembrane region" description="Helical" evidence="5">
    <location>
        <begin position="230"/>
        <end position="250"/>
    </location>
</feature>
<dbReference type="EMBL" id="PUHY01000004">
    <property type="protein sequence ID" value="PQO39633.1"/>
    <property type="molecule type" value="Genomic_DNA"/>
</dbReference>
<keyword evidence="5" id="KW-1003">Cell membrane</keyword>
<feature type="transmembrane region" description="Helical" evidence="5">
    <location>
        <begin position="368"/>
        <end position="391"/>
    </location>
</feature>
<comment type="caution">
    <text evidence="8">The sequence shown here is derived from an EMBL/GenBank/DDBJ whole genome shotgun (WGS) entry which is preliminary data.</text>
</comment>
<dbReference type="RefSeq" id="WP_105328070.1">
    <property type="nucleotide sequence ID" value="NZ_PUHY01000004.1"/>
</dbReference>
<dbReference type="InterPro" id="IPR010096">
    <property type="entry name" value="NADH-Q_OxRdtase_suN/2"/>
</dbReference>
<evidence type="ECO:0000256" key="1">
    <source>
        <dbReference type="ARBA" id="ARBA00004127"/>
    </source>
</evidence>
<name>A0A2S8G5D7_9BACT</name>
<dbReference type="GO" id="GO:0005886">
    <property type="term" value="C:plasma membrane"/>
    <property type="evidence" value="ECO:0007669"/>
    <property type="project" value="UniProtKB-SubCell"/>
</dbReference>
<feature type="transmembrane region" description="Helical" evidence="5">
    <location>
        <begin position="446"/>
        <end position="469"/>
    </location>
</feature>
<keyword evidence="4 5" id="KW-0472">Membrane</keyword>
<evidence type="ECO:0000256" key="5">
    <source>
        <dbReference type="HAMAP-Rule" id="MF_00445"/>
    </source>
</evidence>
<dbReference type="InterPro" id="IPR001750">
    <property type="entry name" value="ND/Mrp_TM"/>
</dbReference>
<keyword evidence="2 5" id="KW-0812">Transmembrane</keyword>
<feature type="transmembrane region" description="Helical" evidence="5">
    <location>
        <begin position="183"/>
        <end position="210"/>
    </location>
</feature>
<dbReference type="PANTHER" id="PTHR22773">
    <property type="entry name" value="NADH DEHYDROGENASE"/>
    <property type="match status" value="1"/>
</dbReference>
<dbReference type="GO" id="GO:0042773">
    <property type="term" value="P:ATP synthesis coupled electron transport"/>
    <property type="evidence" value="ECO:0007669"/>
    <property type="project" value="InterPro"/>
</dbReference>
<keyword evidence="3 5" id="KW-1133">Transmembrane helix</keyword>
<sequence length="569" mass="60402">MFFTLVNHLTSDTLASLMGFGAELVLCATIVVILLARMFRFSEKIDSVYFALVGTILAIAVLSPLAPWDVSQSPARMVPIGALPRIELFTGMLVNDGFAVVTKTLMLVFLLLFFILIKLTRAHRKEDNTDFISLILGSALGMFLMVSANHMLVVFLAIEMASVPSYALAAMRRRDPRGSEAALKYAVYGAGTAGVMLYGISLLCGMLNSAHLPTMAVRLSEMAEAGLSPAQNVMLVMAALMILAGLAFKLSAVPFHQWCPDVFEGATAEVGAFLSVASKAAALALLLRVALGLGAIESAPQPLIAISDTSLSVADIDNAANLNPEEPTPGDAMQPIRSFIALLIAVVAAVTCTFGNLAAFAQTNIKRLLAYSTIAHAGYMMMAVPPILTLAPSNPEAAGACAGYLTLYVAVYLLMNLGAFAVAAIVRDVTGSEQISDYAGMIQRNLPIAVCFTILLVSLVGLPPLAGFIGKFAVFAGLARGYLLTGETYLVGLLVVGCLNTVISLFYYLRVVKIMTIDPIDPDAAPMQESPGVLQVGYLWAITAPVLVLIIAWDFLNVWIQAAVRGLVI</sequence>
<evidence type="ECO:0000256" key="2">
    <source>
        <dbReference type="ARBA" id="ARBA00022692"/>
    </source>
</evidence>
<reference evidence="8 9" key="1">
    <citation type="submission" date="2018-02" db="EMBL/GenBank/DDBJ databases">
        <title>Comparative genomes isolates from brazilian mangrove.</title>
        <authorList>
            <person name="Araujo J.E."/>
            <person name="Taketani R.G."/>
            <person name="Silva M.C.P."/>
            <person name="Loureco M.V."/>
            <person name="Andreote F.D."/>
        </authorList>
    </citation>
    <scope>NUCLEOTIDE SEQUENCE [LARGE SCALE GENOMIC DNA]</scope>
    <source>
        <strain evidence="8 9">Hex-1 MGV</strain>
    </source>
</reference>